<gene>
    <name evidence="3" type="ORF">SIRAN3696</name>
</gene>
<reference evidence="3" key="1">
    <citation type="submission" date="2014-05" db="EMBL/GenBank/DDBJ databases">
        <authorList>
            <person name="Horn Fabian"/>
        </authorList>
    </citation>
    <scope>NUCLEOTIDE SEQUENCE</scope>
</reference>
<sequence>MLEVFFAPRDRGKGVMPTATAYAYHFRKAQIVAGITKPDGTAKYTPHSLRHFFASTALANGVPIHEVSRWLDHKSIKTTVDIYGHLVPEAWDRCRDVMQNAMCPAVTESQASASAA</sequence>
<dbReference type="SUPFAM" id="SSF56349">
    <property type="entry name" value="DNA breaking-rejoining enzymes"/>
    <property type="match status" value="1"/>
</dbReference>
<evidence type="ECO:0000256" key="1">
    <source>
        <dbReference type="ARBA" id="ARBA00023172"/>
    </source>
</evidence>
<evidence type="ECO:0000313" key="3">
    <source>
        <dbReference type="EMBL" id="CDR06825.1"/>
    </source>
</evidence>
<protein>
    <submittedName>
        <fullName evidence="3">Integrase family protein</fullName>
    </submittedName>
</protein>
<dbReference type="PROSITE" id="PS51898">
    <property type="entry name" value="TYR_RECOMBINASE"/>
    <property type="match status" value="1"/>
</dbReference>
<keyword evidence="1" id="KW-0233">DNA recombination</keyword>
<evidence type="ECO:0000259" key="2">
    <source>
        <dbReference type="PROSITE" id="PS51898"/>
    </source>
</evidence>
<dbReference type="AlphaFoldDB" id="A0A060ZL47"/>
<dbReference type="Pfam" id="PF00589">
    <property type="entry name" value="Phage_integrase"/>
    <property type="match status" value="1"/>
</dbReference>
<dbReference type="InterPro" id="IPR002104">
    <property type="entry name" value="Integrase_catalytic"/>
</dbReference>
<proteinExistence type="predicted"/>
<dbReference type="Gene3D" id="1.10.443.10">
    <property type="entry name" value="Intergrase catalytic core"/>
    <property type="match status" value="1"/>
</dbReference>
<dbReference type="GO" id="GO:0006310">
    <property type="term" value="P:DNA recombination"/>
    <property type="evidence" value="ECO:0007669"/>
    <property type="project" value="UniProtKB-KW"/>
</dbReference>
<dbReference type="InterPro" id="IPR011010">
    <property type="entry name" value="DNA_brk_join_enz"/>
</dbReference>
<dbReference type="GO" id="GO:0015074">
    <property type="term" value="P:DNA integration"/>
    <property type="evidence" value="ECO:0007669"/>
    <property type="project" value="InterPro"/>
</dbReference>
<feature type="domain" description="Tyr recombinase" evidence="2">
    <location>
        <begin position="1"/>
        <end position="96"/>
    </location>
</feature>
<dbReference type="InterPro" id="IPR013762">
    <property type="entry name" value="Integrase-like_cat_sf"/>
</dbReference>
<dbReference type="GO" id="GO:0003677">
    <property type="term" value="F:DNA binding"/>
    <property type="evidence" value="ECO:0007669"/>
    <property type="project" value="InterPro"/>
</dbReference>
<accession>A0A060ZL47</accession>
<dbReference type="EMBL" id="LK022848">
    <property type="protein sequence ID" value="CDR06825.1"/>
    <property type="molecule type" value="Genomic_DNA"/>
</dbReference>
<name>A0A060ZL47_9ACTN</name>
<organism evidence="3">
    <name type="scientific">Streptomyces iranensis</name>
    <dbReference type="NCBI Taxonomy" id="576784"/>
    <lineage>
        <taxon>Bacteria</taxon>
        <taxon>Bacillati</taxon>
        <taxon>Actinomycetota</taxon>
        <taxon>Actinomycetes</taxon>
        <taxon>Kitasatosporales</taxon>
        <taxon>Streptomycetaceae</taxon>
        <taxon>Streptomyces</taxon>
        <taxon>Streptomyces violaceusniger group</taxon>
    </lineage>
</organism>
<dbReference type="HOGENOM" id="CLU_2132148_0_0_11"/>